<dbReference type="PROSITE" id="PS51186">
    <property type="entry name" value="GNAT"/>
    <property type="match status" value="1"/>
</dbReference>
<keyword evidence="2" id="KW-0808">Transferase</keyword>
<gene>
    <name evidence="2" type="ORF">DFJ69_6157</name>
</gene>
<dbReference type="RefSeq" id="WP_116025738.1">
    <property type="nucleotide sequence ID" value="NZ_QTTT01000001.1"/>
</dbReference>
<reference evidence="2 3" key="1">
    <citation type="submission" date="2018-08" db="EMBL/GenBank/DDBJ databases">
        <title>Sequencing the genomes of 1000 actinobacteria strains.</title>
        <authorList>
            <person name="Klenk H.-P."/>
        </authorList>
    </citation>
    <scope>NUCLEOTIDE SEQUENCE [LARGE SCALE GENOMIC DNA]</scope>
    <source>
        <strain evidence="2 3">DSM 43927</strain>
    </source>
</reference>
<evidence type="ECO:0000259" key="1">
    <source>
        <dbReference type="PROSITE" id="PS51186"/>
    </source>
</evidence>
<dbReference type="GO" id="GO:0016747">
    <property type="term" value="F:acyltransferase activity, transferring groups other than amino-acyl groups"/>
    <property type="evidence" value="ECO:0007669"/>
    <property type="project" value="InterPro"/>
</dbReference>
<proteinExistence type="predicted"/>
<dbReference type="InterPro" id="IPR000182">
    <property type="entry name" value="GNAT_dom"/>
</dbReference>
<evidence type="ECO:0000313" key="2">
    <source>
        <dbReference type="EMBL" id="REF00602.1"/>
    </source>
</evidence>
<name>A0A3D9TA02_9ACTN</name>
<dbReference type="Pfam" id="PF00583">
    <property type="entry name" value="Acetyltransf_1"/>
    <property type="match status" value="1"/>
</dbReference>
<dbReference type="Gene3D" id="3.40.630.30">
    <property type="match status" value="1"/>
</dbReference>
<dbReference type="InterPro" id="IPR016181">
    <property type="entry name" value="Acyl_CoA_acyltransferase"/>
</dbReference>
<dbReference type="Proteomes" id="UP000256661">
    <property type="component" value="Unassembled WGS sequence"/>
</dbReference>
<organism evidence="2 3">
    <name type="scientific">Thermomonospora umbrina</name>
    <dbReference type="NCBI Taxonomy" id="111806"/>
    <lineage>
        <taxon>Bacteria</taxon>
        <taxon>Bacillati</taxon>
        <taxon>Actinomycetota</taxon>
        <taxon>Actinomycetes</taxon>
        <taxon>Streptosporangiales</taxon>
        <taxon>Thermomonosporaceae</taxon>
        <taxon>Thermomonospora</taxon>
    </lineage>
</organism>
<accession>A0A3D9TA02</accession>
<dbReference type="EMBL" id="QTTT01000001">
    <property type="protein sequence ID" value="REF00602.1"/>
    <property type="molecule type" value="Genomic_DNA"/>
</dbReference>
<evidence type="ECO:0000313" key="3">
    <source>
        <dbReference type="Proteomes" id="UP000256661"/>
    </source>
</evidence>
<sequence length="186" mass="20702">MTTLNDLTFTRHDPAAVEAALDGVIVPLYEATHADVIGDPFYSAERFTERVRGYMQAPGFEIVVAYLDGVPVGQAFGYALPVSARWWSGLTTQVPDGFTTETGSRTFAFNELMVLPQWQGKGVAHALHDELLRGRREERATLLVREDNAPAQTAYARWGWRKIGKLRPYPDAPHYDALLIDLPLGT</sequence>
<feature type="domain" description="N-acetyltransferase" evidence="1">
    <location>
        <begin position="24"/>
        <end position="185"/>
    </location>
</feature>
<comment type="caution">
    <text evidence="2">The sequence shown here is derived from an EMBL/GenBank/DDBJ whole genome shotgun (WGS) entry which is preliminary data.</text>
</comment>
<dbReference type="AlphaFoldDB" id="A0A3D9TA02"/>
<dbReference type="OrthoDB" id="4536199at2"/>
<dbReference type="SUPFAM" id="SSF55729">
    <property type="entry name" value="Acyl-CoA N-acyltransferases (Nat)"/>
    <property type="match status" value="1"/>
</dbReference>
<protein>
    <submittedName>
        <fullName evidence="2">Acetyltransferase (GNAT) family protein</fullName>
    </submittedName>
</protein>
<keyword evidence="3" id="KW-1185">Reference proteome</keyword>